<evidence type="ECO:0000259" key="7">
    <source>
        <dbReference type="PROSITE" id="PS50850"/>
    </source>
</evidence>
<dbReference type="PROSITE" id="PS00216">
    <property type="entry name" value="SUGAR_TRANSPORT_1"/>
    <property type="match status" value="1"/>
</dbReference>
<evidence type="ECO:0000256" key="2">
    <source>
        <dbReference type="ARBA" id="ARBA00010992"/>
    </source>
</evidence>
<feature type="transmembrane region" description="Helical" evidence="6">
    <location>
        <begin position="93"/>
        <end position="114"/>
    </location>
</feature>
<proteinExistence type="inferred from homology"/>
<evidence type="ECO:0000256" key="4">
    <source>
        <dbReference type="ARBA" id="ARBA00022989"/>
    </source>
</evidence>
<dbReference type="EMBL" id="JARIHO010000046">
    <property type="protein sequence ID" value="KAJ7323575.1"/>
    <property type="molecule type" value="Genomic_DNA"/>
</dbReference>
<reference evidence="8" key="1">
    <citation type="submission" date="2023-03" db="EMBL/GenBank/DDBJ databases">
        <title>Massive genome expansion in bonnet fungi (Mycena s.s.) driven by repeated elements and novel gene families across ecological guilds.</title>
        <authorList>
            <consortium name="Lawrence Berkeley National Laboratory"/>
            <person name="Harder C.B."/>
            <person name="Miyauchi S."/>
            <person name="Viragh M."/>
            <person name="Kuo A."/>
            <person name="Thoen E."/>
            <person name="Andreopoulos B."/>
            <person name="Lu D."/>
            <person name="Skrede I."/>
            <person name="Drula E."/>
            <person name="Henrissat B."/>
            <person name="Morin E."/>
            <person name="Kohler A."/>
            <person name="Barry K."/>
            <person name="LaButti K."/>
            <person name="Morin E."/>
            <person name="Salamov A."/>
            <person name="Lipzen A."/>
            <person name="Mereny Z."/>
            <person name="Hegedus B."/>
            <person name="Baldrian P."/>
            <person name="Stursova M."/>
            <person name="Weitz H."/>
            <person name="Taylor A."/>
            <person name="Grigoriev I.V."/>
            <person name="Nagy L.G."/>
            <person name="Martin F."/>
            <person name="Kauserud H."/>
        </authorList>
    </citation>
    <scope>NUCLEOTIDE SEQUENCE</scope>
    <source>
        <strain evidence="8">CBHHK002</strain>
    </source>
</reference>
<dbReference type="PROSITE" id="PS50850">
    <property type="entry name" value="MFS"/>
    <property type="match status" value="1"/>
</dbReference>
<protein>
    <submittedName>
        <fullName evidence="8">General substrate transporter</fullName>
    </submittedName>
</protein>
<comment type="caution">
    <text evidence="8">The sequence shown here is derived from an EMBL/GenBank/DDBJ whole genome shotgun (WGS) entry which is preliminary data.</text>
</comment>
<dbReference type="InterPro" id="IPR020846">
    <property type="entry name" value="MFS_dom"/>
</dbReference>
<dbReference type="PANTHER" id="PTHR48022">
    <property type="entry name" value="PLASTIDIC GLUCOSE TRANSPORTER 4"/>
    <property type="match status" value="1"/>
</dbReference>
<feature type="transmembrane region" description="Helical" evidence="6">
    <location>
        <begin position="49"/>
        <end position="73"/>
    </location>
</feature>
<dbReference type="GO" id="GO:0016020">
    <property type="term" value="C:membrane"/>
    <property type="evidence" value="ECO:0007669"/>
    <property type="project" value="UniProtKB-SubCell"/>
</dbReference>
<dbReference type="Gene3D" id="1.20.1250.20">
    <property type="entry name" value="MFS general substrate transporter like domains"/>
    <property type="match status" value="1"/>
</dbReference>
<evidence type="ECO:0000256" key="5">
    <source>
        <dbReference type="ARBA" id="ARBA00023136"/>
    </source>
</evidence>
<dbReference type="InterPro" id="IPR005828">
    <property type="entry name" value="MFS_sugar_transport-like"/>
</dbReference>
<feature type="transmembrane region" description="Helical" evidence="6">
    <location>
        <begin position="203"/>
        <end position="226"/>
    </location>
</feature>
<evidence type="ECO:0000256" key="3">
    <source>
        <dbReference type="ARBA" id="ARBA00022692"/>
    </source>
</evidence>
<organism evidence="8 9">
    <name type="scientific">Mycena albidolilacea</name>
    <dbReference type="NCBI Taxonomy" id="1033008"/>
    <lineage>
        <taxon>Eukaryota</taxon>
        <taxon>Fungi</taxon>
        <taxon>Dikarya</taxon>
        <taxon>Basidiomycota</taxon>
        <taxon>Agaricomycotina</taxon>
        <taxon>Agaricomycetes</taxon>
        <taxon>Agaricomycetidae</taxon>
        <taxon>Agaricales</taxon>
        <taxon>Marasmiineae</taxon>
        <taxon>Mycenaceae</taxon>
        <taxon>Mycena</taxon>
    </lineage>
</organism>
<evidence type="ECO:0000313" key="9">
    <source>
        <dbReference type="Proteomes" id="UP001218218"/>
    </source>
</evidence>
<keyword evidence="9" id="KW-1185">Reference proteome</keyword>
<name>A0AAD6ZIA6_9AGAR</name>
<dbReference type="Pfam" id="PF00083">
    <property type="entry name" value="Sugar_tr"/>
    <property type="match status" value="1"/>
</dbReference>
<evidence type="ECO:0000256" key="1">
    <source>
        <dbReference type="ARBA" id="ARBA00004141"/>
    </source>
</evidence>
<comment type="subcellular location">
    <subcellularLocation>
        <location evidence="1">Membrane</location>
        <topology evidence="1">Multi-pass membrane protein</topology>
    </subcellularLocation>
</comment>
<dbReference type="InterPro" id="IPR036259">
    <property type="entry name" value="MFS_trans_sf"/>
</dbReference>
<feature type="transmembrane region" description="Helical" evidence="6">
    <location>
        <begin position="380"/>
        <end position="400"/>
    </location>
</feature>
<keyword evidence="5 6" id="KW-0472">Membrane</keyword>
<comment type="similarity">
    <text evidence="2">Belongs to the major facilitator superfamily. Sugar transporter (TC 2.A.1.1) family.</text>
</comment>
<feature type="transmembrane region" description="Helical" evidence="6">
    <location>
        <begin position="126"/>
        <end position="145"/>
    </location>
</feature>
<dbReference type="InterPro" id="IPR005829">
    <property type="entry name" value="Sugar_transporter_CS"/>
</dbReference>
<evidence type="ECO:0000256" key="6">
    <source>
        <dbReference type="SAM" id="Phobius"/>
    </source>
</evidence>
<dbReference type="SUPFAM" id="SSF103473">
    <property type="entry name" value="MFS general substrate transporter"/>
    <property type="match status" value="1"/>
</dbReference>
<evidence type="ECO:0000313" key="8">
    <source>
        <dbReference type="EMBL" id="KAJ7323575.1"/>
    </source>
</evidence>
<keyword evidence="3 6" id="KW-0812">Transmembrane</keyword>
<accession>A0AAD6ZIA6</accession>
<feature type="transmembrane region" description="Helical" evidence="6">
    <location>
        <begin position="350"/>
        <end position="368"/>
    </location>
</feature>
<sequence>MSEKNSVTAASGDEPASIYNAHGVLNDDLALALSTGPQLNPLSIQAFKLYMIVCVAFIGSLGWGFDTSVMSGINGMSQFTEYFGISGEGGGQGIITALLFAIFNFGNIAASFVAGPVADRWGRKGGMFAASIILLAGISTVTAAQSRIYLFFGRFLLGFGSTMNTSSALWRGRLAGLYNAFQFVGSIVCSGLVIATGRMNSSLSWRIPCAIQFAPTVVLAVGVLFIPETRHARFWRGYHGNGDVNAPLVVLEWQELEAGIKVDGTDKRWWDYSELFNSRGARYRTLVISWMGLCYLFSGIGIFNYITVVFDLAGVKSQERRLIFTFVSVALGALGALFGASIVDKVGRRPLWLWGTAGCAISMALAAGNKFQPIWSPKDMLIIFNFIMNMVYMPLQGMYASECLDFSNRAKGLSLFALVQSLCSLCNLFAGSVAFQNIGWKYMLVPACWDVVETIVIYLIAVETKGRTLEELDEIFEDLHPVNASLQRKQGSREAEKQ</sequence>
<feature type="transmembrane region" description="Helical" evidence="6">
    <location>
        <begin position="151"/>
        <end position="170"/>
    </location>
</feature>
<feature type="transmembrane region" description="Helical" evidence="6">
    <location>
        <begin position="412"/>
        <end position="430"/>
    </location>
</feature>
<keyword evidence="4 6" id="KW-1133">Transmembrane helix</keyword>
<dbReference type="InterPro" id="IPR050360">
    <property type="entry name" value="MFS_Sugar_Transporters"/>
</dbReference>
<gene>
    <name evidence="8" type="ORF">DFH08DRAFT_887437</name>
</gene>
<dbReference type="AlphaFoldDB" id="A0AAD6ZIA6"/>
<feature type="transmembrane region" description="Helical" evidence="6">
    <location>
        <begin position="286"/>
        <end position="310"/>
    </location>
</feature>
<dbReference type="PANTHER" id="PTHR48022:SF79">
    <property type="entry name" value="LACTOSE PERMEASE, PUTATIVE (AFU_ORTHOLOGUE AFUA_6G01860)-RELATED"/>
    <property type="match status" value="1"/>
</dbReference>
<feature type="transmembrane region" description="Helical" evidence="6">
    <location>
        <begin position="177"/>
        <end position="197"/>
    </location>
</feature>
<feature type="transmembrane region" description="Helical" evidence="6">
    <location>
        <begin position="322"/>
        <end position="343"/>
    </location>
</feature>
<dbReference type="GO" id="GO:0005351">
    <property type="term" value="F:carbohydrate:proton symporter activity"/>
    <property type="evidence" value="ECO:0007669"/>
    <property type="project" value="TreeGrafter"/>
</dbReference>
<dbReference type="Proteomes" id="UP001218218">
    <property type="component" value="Unassembled WGS sequence"/>
</dbReference>
<feature type="domain" description="Major facilitator superfamily (MFS) profile" evidence="7">
    <location>
        <begin position="52"/>
        <end position="465"/>
    </location>
</feature>